<feature type="transmembrane region" description="Helical" evidence="5">
    <location>
        <begin position="58"/>
        <end position="83"/>
    </location>
</feature>
<feature type="domain" description="Major facilitator superfamily (MFS) profile" evidence="6">
    <location>
        <begin position="25"/>
        <end position="432"/>
    </location>
</feature>
<evidence type="ECO:0000259" key="6">
    <source>
        <dbReference type="PROSITE" id="PS50850"/>
    </source>
</evidence>
<feature type="transmembrane region" description="Helical" evidence="5">
    <location>
        <begin position="406"/>
        <end position="427"/>
    </location>
</feature>
<evidence type="ECO:0000313" key="7">
    <source>
        <dbReference type="EMBL" id="PKU24727.1"/>
    </source>
</evidence>
<keyword evidence="2 5" id="KW-0812">Transmembrane</keyword>
<keyword evidence="4 5" id="KW-0472">Membrane</keyword>
<feature type="transmembrane region" description="Helical" evidence="5">
    <location>
        <begin position="279"/>
        <end position="299"/>
    </location>
</feature>
<dbReference type="PANTHER" id="PTHR11662">
    <property type="entry name" value="SOLUTE CARRIER FAMILY 17"/>
    <property type="match status" value="1"/>
</dbReference>
<dbReference type="RefSeq" id="WP_101250521.1">
    <property type="nucleotide sequence ID" value="NZ_PIUM01000009.1"/>
</dbReference>
<dbReference type="CDD" id="cd17319">
    <property type="entry name" value="MFS_ExuT_GudP_like"/>
    <property type="match status" value="1"/>
</dbReference>
<dbReference type="OrthoDB" id="9784658at2"/>
<dbReference type="SUPFAM" id="SSF103473">
    <property type="entry name" value="MFS general substrate transporter"/>
    <property type="match status" value="1"/>
</dbReference>
<feature type="transmembrane region" description="Helical" evidence="5">
    <location>
        <begin position="175"/>
        <end position="197"/>
    </location>
</feature>
<dbReference type="InterPro" id="IPR020846">
    <property type="entry name" value="MFS_dom"/>
</dbReference>
<evidence type="ECO:0000256" key="4">
    <source>
        <dbReference type="ARBA" id="ARBA00023136"/>
    </source>
</evidence>
<feature type="transmembrane region" description="Helical" evidence="5">
    <location>
        <begin position="246"/>
        <end position="267"/>
    </location>
</feature>
<keyword evidence="8" id="KW-1185">Reference proteome</keyword>
<evidence type="ECO:0000256" key="1">
    <source>
        <dbReference type="ARBA" id="ARBA00004141"/>
    </source>
</evidence>
<dbReference type="Gene3D" id="1.20.1250.20">
    <property type="entry name" value="MFS general substrate transporter like domains"/>
    <property type="match status" value="2"/>
</dbReference>
<dbReference type="EMBL" id="PIUM01000009">
    <property type="protein sequence ID" value="PKU24727.1"/>
    <property type="molecule type" value="Genomic_DNA"/>
</dbReference>
<evidence type="ECO:0000256" key="5">
    <source>
        <dbReference type="SAM" id="Phobius"/>
    </source>
</evidence>
<dbReference type="PANTHER" id="PTHR11662:SF333">
    <property type="entry name" value="D-GALACTONATE TRANSPORTER"/>
    <property type="match status" value="1"/>
</dbReference>
<dbReference type="AlphaFoldDB" id="A0A2N3PWF5"/>
<feature type="transmembrane region" description="Helical" evidence="5">
    <location>
        <begin position="344"/>
        <end position="365"/>
    </location>
</feature>
<keyword evidence="3 5" id="KW-1133">Transmembrane helix</keyword>
<evidence type="ECO:0000313" key="8">
    <source>
        <dbReference type="Proteomes" id="UP000233293"/>
    </source>
</evidence>
<dbReference type="Proteomes" id="UP000233293">
    <property type="component" value="Unassembled WGS sequence"/>
</dbReference>
<sequence>MRSETISAASQAASSARPTRARFVILALLAVGTMINYLDRTVLGIAAPSLTKDLGLTATVMGIVFSAFSWTYAAAQIPGGVFLDRYGSKLTYTLALGFWSLFTGLQGFATGLYSLLFYRFGLGVAESPCFPTNSRIVGTWFPQQERARATSIYTVGEYIGLAAFGPGLFWIMANYGWHSLFLVVGVVGVLYSLAFWWGYTEPQDCKTVNQAELDYIAAGDGLVPKSAQKVPFTWENCKKLLKFRQIWGAGIGQYAGNTALVFFLTWFPTYLATERHMGWVKMGFFAVLPFLAAAIGIMVGGWASDQLLKKTGSANIARKGPIIFGLLLASTIVTANYVESDNAVIAILSLAFFGQGMVGLGWTLISDMAPKHLMGLTGGFFNLAANLAGIVTPIVIGVILSVTGSFVGALAFVGAVALIGACSYIFLLGDVKRLEID</sequence>
<name>A0A2N3PWF5_9PROT</name>
<organism evidence="7 8">
    <name type="scientific">Telmatospirillum siberiense</name>
    <dbReference type="NCBI Taxonomy" id="382514"/>
    <lineage>
        <taxon>Bacteria</taxon>
        <taxon>Pseudomonadati</taxon>
        <taxon>Pseudomonadota</taxon>
        <taxon>Alphaproteobacteria</taxon>
        <taxon>Rhodospirillales</taxon>
        <taxon>Rhodospirillaceae</taxon>
        <taxon>Telmatospirillum</taxon>
    </lineage>
</organism>
<dbReference type="GO" id="GO:0022857">
    <property type="term" value="F:transmembrane transporter activity"/>
    <property type="evidence" value="ECO:0007669"/>
    <property type="project" value="InterPro"/>
</dbReference>
<protein>
    <submittedName>
        <fullName evidence="7">MFS transporter</fullName>
    </submittedName>
</protein>
<dbReference type="InterPro" id="IPR000849">
    <property type="entry name" value="Sugar_P_transporter"/>
</dbReference>
<comment type="caution">
    <text evidence="7">The sequence shown here is derived from an EMBL/GenBank/DDBJ whole genome shotgun (WGS) entry which is preliminary data.</text>
</comment>
<proteinExistence type="predicted"/>
<evidence type="ECO:0000256" key="3">
    <source>
        <dbReference type="ARBA" id="ARBA00022989"/>
    </source>
</evidence>
<feature type="transmembrane region" description="Helical" evidence="5">
    <location>
        <begin position="95"/>
        <end position="118"/>
    </location>
</feature>
<reference evidence="8" key="1">
    <citation type="submission" date="2017-12" db="EMBL/GenBank/DDBJ databases">
        <title>Draft genome sequence of Telmatospirillum siberiense 26-4b1T, an acidotolerant peatland alphaproteobacterium potentially involved in sulfur cycling.</title>
        <authorList>
            <person name="Hausmann B."/>
            <person name="Pjevac P."/>
            <person name="Schreck K."/>
            <person name="Herbold C.W."/>
            <person name="Daims H."/>
            <person name="Wagner M."/>
            <person name="Pester M."/>
            <person name="Loy A."/>
        </authorList>
    </citation>
    <scope>NUCLEOTIDE SEQUENCE [LARGE SCALE GENOMIC DNA]</scope>
    <source>
        <strain evidence="8">26-4b1</strain>
    </source>
</reference>
<comment type="subcellular location">
    <subcellularLocation>
        <location evidence="1">Membrane</location>
        <topology evidence="1">Multi-pass membrane protein</topology>
    </subcellularLocation>
</comment>
<gene>
    <name evidence="7" type="ORF">CWS72_10370</name>
</gene>
<dbReference type="InterPro" id="IPR036259">
    <property type="entry name" value="MFS_trans_sf"/>
</dbReference>
<feature type="transmembrane region" description="Helical" evidence="5">
    <location>
        <begin position="21"/>
        <end position="38"/>
    </location>
</feature>
<dbReference type="InterPro" id="IPR011701">
    <property type="entry name" value="MFS"/>
</dbReference>
<evidence type="ECO:0000256" key="2">
    <source>
        <dbReference type="ARBA" id="ARBA00022692"/>
    </source>
</evidence>
<feature type="transmembrane region" description="Helical" evidence="5">
    <location>
        <begin position="377"/>
        <end position="400"/>
    </location>
</feature>
<accession>A0A2N3PWF5</accession>
<dbReference type="InterPro" id="IPR050382">
    <property type="entry name" value="MFS_Na/Anion_cotransporter"/>
</dbReference>
<dbReference type="PIRSF" id="PIRSF002808">
    <property type="entry name" value="Hexose_phosphate_transp"/>
    <property type="match status" value="1"/>
</dbReference>
<dbReference type="Pfam" id="PF07690">
    <property type="entry name" value="MFS_1"/>
    <property type="match status" value="1"/>
</dbReference>
<dbReference type="GO" id="GO:0016020">
    <property type="term" value="C:membrane"/>
    <property type="evidence" value="ECO:0007669"/>
    <property type="project" value="UniProtKB-SubCell"/>
</dbReference>
<feature type="transmembrane region" description="Helical" evidence="5">
    <location>
        <begin position="320"/>
        <end position="338"/>
    </location>
</feature>
<dbReference type="PROSITE" id="PS50850">
    <property type="entry name" value="MFS"/>
    <property type="match status" value="1"/>
</dbReference>